<feature type="domain" description="Metallo-beta-lactamase" evidence="14">
    <location>
        <begin position="56"/>
        <end position="226"/>
    </location>
</feature>
<dbReference type="SMART" id="SM00849">
    <property type="entry name" value="Lactamase_B"/>
    <property type="match status" value="1"/>
</dbReference>
<dbReference type="InterPro" id="IPR036866">
    <property type="entry name" value="RibonucZ/Hydroxyglut_hydro"/>
</dbReference>
<dbReference type="OrthoDB" id="9769598at2"/>
<dbReference type="STRING" id="1346286.SAMN05444362_101294"/>
<dbReference type="Proteomes" id="UP000184480">
    <property type="component" value="Unassembled WGS sequence"/>
</dbReference>
<keyword evidence="8 13" id="KW-0732">Signal</keyword>
<keyword evidence="9" id="KW-0574">Periplasm</keyword>
<evidence type="ECO:0000256" key="3">
    <source>
        <dbReference type="ARBA" id="ARBA00004418"/>
    </source>
</evidence>
<dbReference type="PANTHER" id="PTHR42951:SF4">
    <property type="entry name" value="ACYL-COENZYME A THIOESTERASE MBLAC2"/>
    <property type="match status" value="1"/>
</dbReference>
<accession>A0A1M4TCN3</accession>
<keyword evidence="11" id="KW-0862">Zinc</keyword>
<comment type="subunit">
    <text evidence="5">Monomer.</text>
</comment>
<dbReference type="NCBIfam" id="NF033088">
    <property type="entry name" value="bla_subclass_B1"/>
    <property type="match status" value="1"/>
</dbReference>
<dbReference type="SUPFAM" id="SSF56281">
    <property type="entry name" value="Metallo-hydrolase/oxidoreductase"/>
    <property type="match status" value="1"/>
</dbReference>
<reference evidence="16" key="1">
    <citation type="submission" date="2016-11" db="EMBL/GenBank/DDBJ databases">
        <authorList>
            <person name="Varghese N."/>
            <person name="Submissions S."/>
        </authorList>
    </citation>
    <scope>NUCLEOTIDE SEQUENCE [LARGE SCALE GENOMIC DNA]</scope>
    <source>
        <strain evidence="16">DSM 27370</strain>
    </source>
</reference>
<comment type="subcellular location">
    <subcellularLocation>
        <location evidence="3">Periplasm</location>
    </subcellularLocation>
</comment>
<protein>
    <recommendedName>
        <fullName evidence="6">beta-lactamase</fullName>
        <ecNumber evidence="6">3.5.2.6</ecNumber>
    </recommendedName>
</protein>
<dbReference type="EC" id="3.5.2.6" evidence="6"/>
<dbReference type="InterPro" id="IPR050855">
    <property type="entry name" value="NDM-1-like"/>
</dbReference>
<dbReference type="GO" id="GO:0017001">
    <property type="term" value="P:antibiotic catabolic process"/>
    <property type="evidence" value="ECO:0007669"/>
    <property type="project" value="UniProtKB-ARBA"/>
</dbReference>
<dbReference type="RefSeq" id="WP_062175390.1">
    <property type="nucleotide sequence ID" value="NZ_BBXL01000001.1"/>
</dbReference>
<evidence type="ECO:0000256" key="2">
    <source>
        <dbReference type="ARBA" id="ARBA00001947"/>
    </source>
</evidence>
<keyword evidence="12" id="KW-0046">Antibiotic resistance</keyword>
<evidence type="ECO:0000259" key="14">
    <source>
        <dbReference type="SMART" id="SM00849"/>
    </source>
</evidence>
<keyword evidence="10" id="KW-0378">Hydrolase</keyword>
<evidence type="ECO:0000256" key="1">
    <source>
        <dbReference type="ARBA" id="ARBA00001526"/>
    </source>
</evidence>
<evidence type="ECO:0000256" key="4">
    <source>
        <dbReference type="ARBA" id="ARBA00005250"/>
    </source>
</evidence>
<dbReference type="InterPro" id="IPR058199">
    <property type="entry name" value="BlaB//VIM/IMP-1"/>
</dbReference>
<dbReference type="NCBIfam" id="NF012229">
    <property type="entry name" value="bla_class_B_core"/>
    <property type="match status" value="1"/>
</dbReference>
<evidence type="ECO:0000256" key="8">
    <source>
        <dbReference type="ARBA" id="ARBA00022729"/>
    </source>
</evidence>
<evidence type="ECO:0000256" key="9">
    <source>
        <dbReference type="ARBA" id="ARBA00022764"/>
    </source>
</evidence>
<evidence type="ECO:0000256" key="13">
    <source>
        <dbReference type="SAM" id="SignalP"/>
    </source>
</evidence>
<evidence type="ECO:0000256" key="12">
    <source>
        <dbReference type="ARBA" id="ARBA00023251"/>
    </source>
</evidence>
<feature type="chain" id="PRO_5009907497" description="beta-lactamase" evidence="13">
    <location>
        <begin position="19"/>
        <end position="244"/>
    </location>
</feature>
<keyword evidence="16" id="KW-1185">Reference proteome</keyword>
<comment type="similarity">
    <text evidence="4">Belongs to the metallo-beta-lactamase superfamily. Class-B beta-lactamase family.</text>
</comment>
<dbReference type="Gene3D" id="3.60.15.10">
    <property type="entry name" value="Ribonuclease Z/Hydroxyacylglutathione hydrolase-like"/>
    <property type="match status" value="1"/>
</dbReference>
<dbReference type="EMBL" id="FQUC01000001">
    <property type="protein sequence ID" value="SHE42118.1"/>
    <property type="molecule type" value="Genomic_DNA"/>
</dbReference>
<evidence type="ECO:0000256" key="6">
    <source>
        <dbReference type="ARBA" id="ARBA00012865"/>
    </source>
</evidence>
<evidence type="ECO:0000256" key="5">
    <source>
        <dbReference type="ARBA" id="ARBA00011245"/>
    </source>
</evidence>
<organism evidence="15 16">
    <name type="scientific">Dysgonomonas macrotermitis</name>
    <dbReference type="NCBI Taxonomy" id="1346286"/>
    <lineage>
        <taxon>Bacteria</taxon>
        <taxon>Pseudomonadati</taxon>
        <taxon>Bacteroidota</taxon>
        <taxon>Bacteroidia</taxon>
        <taxon>Bacteroidales</taxon>
        <taxon>Dysgonomonadaceae</taxon>
        <taxon>Dysgonomonas</taxon>
    </lineage>
</organism>
<evidence type="ECO:0000313" key="15">
    <source>
        <dbReference type="EMBL" id="SHE42118.1"/>
    </source>
</evidence>
<dbReference type="PANTHER" id="PTHR42951">
    <property type="entry name" value="METALLO-BETA-LACTAMASE DOMAIN-CONTAINING"/>
    <property type="match status" value="1"/>
</dbReference>
<comment type="catalytic activity">
    <reaction evidence="1">
        <text>a beta-lactam + H2O = a substituted beta-amino acid</text>
        <dbReference type="Rhea" id="RHEA:20401"/>
        <dbReference type="ChEBI" id="CHEBI:15377"/>
        <dbReference type="ChEBI" id="CHEBI:35627"/>
        <dbReference type="ChEBI" id="CHEBI:140347"/>
        <dbReference type="EC" id="3.5.2.6"/>
    </reaction>
</comment>
<proteinExistence type="inferred from homology"/>
<dbReference type="InterPro" id="IPR001279">
    <property type="entry name" value="Metallo-B-lactamas"/>
</dbReference>
<evidence type="ECO:0000256" key="11">
    <source>
        <dbReference type="ARBA" id="ARBA00022833"/>
    </source>
</evidence>
<evidence type="ECO:0000256" key="10">
    <source>
        <dbReference type="ARBA" id="ARBA00022801"/>
    </source>
</evidence>
<comment type="cofactor">
    <cofactor evidence="2">
        <name>Zn(2+)</name>
        <dbReference type="ChEBI" id="CHEBI:29105"/>
    </cofactor>
</comment>
<name>A0A1M4TCN3_9BACT</name>
<evidence type="ECO:0000256" key="7">
    <source>
        <dbReference type="ARBA" id="ARBA00022723"/>
    </source>
</evidence>
<sequence length="244" mass="27343">MKVLIIIVSLLSMLPVWAQQVQEKITVSDNLKINKLSDKVYMFTSYMQTESWGKVGANGLILVESNKALLIDTPWNDNQTQELYDWIKNSLHTLVTEVVVSHWHDDCMGGLAFLQTKGVISYANQQTIEIAKEKGLPLPEQGFTDFLEFEFENIPIECYYLGGGHTTDNIEVWIPSEKILFGGCAVKDMTSVNLGNLSDADVDAWPETMNRMIKQFPEAVIVVPGHGAIGGCELMHHTLDLLKK</sequence>
<feature type="signal peptide" evidence="13">
    <location>
        <begin position="1"/>
        <end position="18"/>
    </location>
</feature>
<evidence type="ECO:0000313" key="16">
    <source>
        <dbReference type="Proteomes" id="UP000184480"/>
    </source>
</evidence>
<gene>
    <name evidence="15" type="ORF">SAMN05444362_101294</name>
</gene>
<dbReference type="AlphaFoldDB" id="A0A1M4TCN3"/>
<keyword evidence="7" id="KW-0479">Metal-binding</keyword>
<dbReference type="Pfam" id="PF00753">
    <property type="entry name" value="Lactamase_B"/>
    <property type="match status" value="1"/>
</dbReference>